<evidence type="ECO:0000256" key="5">
    <source>
        <dbReference type="ARBA" id="ARBA00023136"/>
    </source>
</evidence>
<evidence type="ECO:0000256" key="6">
    <source>
        <dbReference type="RuleBase" id="RU363032"/>
    </source>
</evidence>
<keyword evidence="5 6" id="KW-0472">Membrane</keyword>
<dbReference type="GO" id="GO:0005886">
    <property type="term" value="C:plasma membrane"/>
    <property type="evidence" value="ECO:0007669"/>
    <property type="project" value="UniProtKB-SubCell"/>
</dbReference>
<comment type="subcellular location">
    <subcellularLocation>
        <location evidence="6">Cell membrane</location>
        <topology evidence="6">Multi-pass membrane protein</topology>
    </subcellularLocation>
    <subcellularLocation>
        <location evidence="1">Membrane</location>
        <topology evidence="1">Multi-pass membrane protein</topology>
    </subcellularLocation>
</comment>
<dbReference type="SUPFAM" id="SSF161098">
    <property type="entry name" value="MetI-like"/>
    <property type="match status" value="2"/>
</dbReference>
<dbReference type="PROSITE" id="PS50928">
    <property type="entry name" value="ABC_TM1"/>
    <property type="match status" value="1"/>
</dbReference>
<proteinExistence type="inferred from homology"/>
<feature type="transmembrane region" description="Helical" evidence="6">
    <location>
        <begin position="442"/>
        <end position="465"/>
    </location>
</feature>
<sequence>MKRLWTILTKFLFGVIGIILISAAPALFNGSSFLDFRSYGEALQMIFTGFTTASEWTLSYRIPGSLETIPVSFEKFLSGPYVYSMSIFLMALALAFVSAFILSFAVLLSKGALKRSMLEIIKVLQSFPDFAYIFLIQIGVIAIFQQTGFLLLSFYSLGGEEIYLAPVVCLSVVPAVLFLKLFILLYEEEQRHPYVELARSKGLSRFEVLRKHCTSNVLKSAFYQSKSIVWLALSALLIIEHLFGVEGILYYLRNDFSPKGIAFILLTVFIPLYIFYALVELWLGKYEIERNAVFSKFNLRLFDLNEIRAGFRSLFVNRRSASTRLATLKNPRILIPSFIVLGLFTTSVLYAVFTGDAIAQTNYLYDEEGSIESSAPHSPSAEILFGTDPYGYSIGQQLLVGMKYTIVLSLLIAGLRIVFGYLFGVVYTFFFTDKLRHFVNSIAEGMHFLPLTLVTYILLLPVLISYGQWELSLSERLLFQALIMSLVVLPITTSAIGNEMNDTLKKEYVISSVLMGGSMSWILSKHIQPELWPKLVLMWVQHIIQVLQMFVHLGILNIFVGGALAQSDSPRLIPEIYELSGMIAISREVFSTNQFWMILPPLAVFMILIYCFITIAEGFTQKQLPVVQPEVEDARDSVKSSDSRTSFTRIRYAEANKE</sequence>
<feature type="transmembrane region" description="Helical" evidence="6">
    <location>
        <begin position="81"/>
        <end position="109"/>
    </location>
</feature>
<dbReference type="GO" id="GO:0055085">
    <property type="term" value="P:transmembrane transport"/>
    <property type="evidence" value="ECO:0007669"/>
    <property type="project" value="InterPro"/>
</dbReference>
<feature type="transmembrane region" description="Helical" evidence="6">
    <location>
        <begin position="261"/>
        <end position="283"/>
    </location>
</feature>
<name>A0A497YMW1_9BACL</name>
<evidence type="ECO:0000256" key="2">
    <source>
        <dbReference type="ARBA" id="ARBA00022448"/>
    </source>
</evidence>
<dbReference type="OrthoDB" id="2351941at2"/>
<dbReference type="PANTHER" id="PTHR43839:SF3">
    <property type="entry name" value="OLIGOPEPTIDE ABC TRANSPORTER, PERMEASE PROTEIN"/>
    <property type="match status" value="1"/>
</dbReference>
<feature type="domain" description="ABC transmembrane type-1" evidence="7">
    <location>
        <begin position="402"/>
        <end position="617"/>
    </location>
</feature>
<evidence type="ECO:0000313" key="8">
    <source>
        <dbReference type="EMBL" id="RLJ90761.1"/>
    </source>
</evidence>
<keyword evidence="9" id="KW-1185">Reference proteome</keyword>
<evidence type="ECO:0000313" key="9">
    <source>
        <dbReference type="Proteomes" id="UP000280791"/>
    </source>
</evidence>
<comment type="similarity">
    <text evidence="6">Belongs to the binding-protein-dependent transport system permease family.</text>
</comment>
<dbReference type="RefSeq" id="WP_121298239.1">
    <property type="nucleotide sequence ID" value="NZ_QBEW01000075.1"/>
</dbReference>
<dbReference type="Proteomes" id="UP000280791">
    <property type="component" value="Unassembled WGS sequence"/>
</dbReference>
<protein>
    <submittedName>
        <fullName evidence="8">Peptide/nickel transport system permease protein</fullName>
    </submittedName>
</protein>
<evidence type="ECO:0000256" key="3">
    <source>
        <dbReference type="ARBA" id="ARBA00022692"/>
    </source>
</evidence>
<feature type="transmembrane region" description="Helical" evidence="6">
    <location>
        <begin position="228"/>
        <end position="249"/>
    </location>
</feature>
<feature type="transmembrane region" description="Helical" evidence="6">
    <location>
        <begin position="7"/>
        <end position="28"/>
    </location>
</feature>
<organism evidence="8 9">
    <name type="scientific">Planococcus citreus</name>
    <dbReference type="NCBI Taxonomy" id="1373"/>
    <lineage>
        <taxon>Bacteria</taxon>
        <taxon>Bacillati</taxon>
        <taxon>Bacillota</taxon>
        <taxon>Bacilli</taxon>
        <taxon>Bacillales</taxon>
        <taxon>Caryophanaceae</taxon>
        <taxon>Planococcus</taxon>
    </lineage>
</organism>
<keyword evidence="4 6" id="KW-1133">Transmembrane helix</keyword>
<gene>
    <name evidence="8" type="ORF">DFR62_0912</name>
</gene>
<dbReference type="InterPro" id="IPR000515">
    <property type="entry name" value="MetI-like"/>
</dbReference>
<feature type="transmembrane region" description="Helical" evidence="6">
    <location>
        <begin position="595"/>
        <end position="616"/>
    </location>
</feature>
<feature type="transmembrane region" description="Helical" evidence="6">
    <location>
        <begin position="333"/>
        <end position="353"/>
    </location>
</feature>
<reference evidence="8 9" key="1">
    <citation type="submission" date="2018-10" db="EMBL/GenBank/DDBJ databases">
        <title>Genomic Encyclopedia of Type Strains, Phase IV (KMG-IV): sequencing the most valuable type-strain genomes for metagenomic binning, comparative biology and taxonomic classification.</title>
        <authorList>
            <person name="Goeker M."/>
        </authorList>
    </citation>
    <scope>NUCLEOTIDE SEQUENCE [LARGE SCALE GENOMIC DNA]</scope>
    <source>
        <strain evidence="8 9">DSM 20549</strain>
    </source>
</reference>
<dbReference type="PANTHER" id="PTHR43839">
    <property type="entry name" value="OPPC IN A BINDING PROTEIN-DEPENDENT TRANSPORT SYSTEM"/>
    <property type="match status" value="1"/>
</dbReference>
<dbReference type="InterPro" id="IPR035906">
    <property type="entry name" value="MetI-like_sf"/>
</dbReference>
<feature type="transmembrane region" description="Helical" evidence="6">
    <location>
        <begin position="130"/>
        <end position="157"/>
    </location>
</feature>
<feature type="transmembrane region" description="Helical" evidence="6">
    <location>
        <begin position="544"/>
        <end position="565"/>
    </location>
</feature>
<accession>A0A497YMW1</accession>
<evidence type="ECO:0000256" key="4">
    <source>
        <dbReference type="ARBA" id="ARBA00022989"/>
    </source>
</evidence>
<feature type="transmembrane region" description="Helical" evidence="6">
    <location>
        <begin position="477"/>
        <end position="496"/>
    </location>
</feature>
<evidence type="ECO:0000256" key="1">
    <source>
        <dbReference type="ARBA" id="ARBA00004141"/>
    </source>
</evidence>
<keyword evidence="3 6" id="KW-0812">Transmembrane</keyword>
<comment type="caution">
    <text evidence="8">The sequence shown here is derived from an EMBL/GenBank/DDBJ whole genome shotgun (WGS) entry which is preliminary data.</text>
</comment>
<feature type="transmembrane region" description="Helical" evidence="6">
    <location>
        <begin position="406"/>
        <end position="430"/>
    </location>
</feature>
<evidence type="ECO:0000259" key="7">
    <source>
        <dbReference type="PROSITE" id="PS50928"/>
    </source>
</evidence>
<dbReference type="AlphaFoldDB" id="A0A497YMW1"/>
<dbReference type="Gene3D" id="1.10.3720.10">
    <property type="entry name" value="MetI-like"/>
    <property type="match status" value="2"/>
</dbReference>
<keyword evidence="2 6" id="KW-0813">Transport</keyword>
<dbReference type="Pfam" id="PF00528">
    <property type="entry name" value="BPD_transp_1"/>
    <property type="match status" value="1"/>
</dbReference>
<feature type="transmembrane region" description="Helical" evidence="6">
    <location>
        <begin position="163"/>
        <end position="186"/>
    </location>
</feature>
<dbReference type="EMBL" id="RCCP01000001">
    <property type="protein sequence ID" value="RLJ90761.1"/>
    <property type="molecule type" value="Genomic_DNA"/>
</dbReference>